<proteinExistence type="predicted"/>
<dbReference type="PANTHER" id="PTHR43004:SF19">
    <property type="entry name" value="BINDING MONOOXYGENASE, PUTATIVE (JCVI)-RELATED"/>
    <property type="match status" value="1"/>
</dbReference>
<dbReference type="RefSeq" id="WP_270146330.1">
    <property type="nucleotide sequence ID" value="NZ_CP115450.1"/>
</dbReference>
<name>A0ABY7Q6G4_9ACTN</name>
<feature type="domain" description="FAD-binding" evidence="4">
    <location>
        <begin position="3"/>
        <end position="332"/>
    </location>
</feature>
<accession>A0ABY7Q6G4</accession>
<dbReference type="Gene3D" id="3.30.70.2450">
    <property type="match status" value="1"/>
</dbReference>
<reference evidence="6" key="1">
    <citation type="submission" date="2022-12" db="EMBL/GenBank/DDBJ databases">
        <authorList>
            <person name="Mo P."/>
        </authorList>
    </citation>
    <scope>NUCLEOTIDE SEQUENCE [LARGE SCALE GENOMIC DNA]</scope>
    <source>
        <strain evidence="6">HUAS 3-15</strain>
    </source>
</reference>
<dbReference type="Pfam" id="PF21274">
    <property type="entry name" value="Rng_hyd_C"/>
    <property type="match status" value="1"/>
</dbReference>
<dbReference type="InterPro" id="IPR050641">
    <property type="entry name" value="RIFMO-like"/>
</dbReference>
<evidence type="ECO:0000259" key="4">
    <source>
        <dbReference type="Pfam" id="PF01494"/>
    </source>
</evidence>
<evidence type="ECO:0000256" key="1">
    <source>
        <dbReference type="ARBA" id="ARBA00001974"/>
    </source>
</evidence>
<dbReference type="Proteomes" id="UP001212821">
    <property type="component" value="Chromosome"/>
</dbReference>
<keyword evidence="3" id="KW-0274">FAD</keyword>
<evidence type="ECO:0000313" key="5">
    <source>
        <dbReference type="EMBL" id="WBP88265.1"/>
    </source>
</evidence>
<dbReference type="Gene3D" id="3.40.30.120">
    <property type="match status" value="1"/>
</dbReference>
<dbReference type="PANTHER" id="PTHR43004">
    <property type="entry name" value="TRK SYSTEM POTASSIUM UPTAKE PROTEIN"/>
    <property type="match status" value="1"/>
</dbReference>
<keyword evidence="5" id="KW-0503">Monooxygenase</keyword>
<dbReference type="Gene3D" id="3.50.50.60">
    <property type="entry name" value="FAD/NAD(P)-binding domain"/>
    <property type="match status" value="1"/>
</dbReference>
<dbReference type="InterPro" id="IPR036188">
    <property type="entry name" value="FAD/NAD-bd_sf"/>
</dbReference>
<keyword evidence="5" id="KW-0560">Oxidoreductase</keyword>
<dbReference type="GO" id="GO:0004497">
    <property type="term" value="F:monooxygenase activity"/>
    <property type="evidence" value="ECO:0007669"/>
    <property type="project" value="UniProtKB-KW"/>
</dbReference>
<protein>
    <submittedName>
        <fullName evidence="5">FAD-dependent monooxygenase</fullName>
    </submittedName>
</protein>
<dbReference type="Pfam" id="PF01494">
    <property type="entry name" value="FAD_binding_3"/>
    <property type="match status" value="1"/>
</dbReference>
<organism evidence="5 6">
    <name type="scientific">Kitasatospora cathayae</name>
    <dbReference type="NCBI Taxonomy" id="3004092"/>
    <lineage>
        <taxon>Bacteria</taxon>
        <taxon>Bacillati</taxon>
        <taxon>Actinomycetota</taxon>
        <taxon>Actinomycetes</taxon>
        <taxon>Kitasatosporales</taxon>
        <taxon>Streptomycetaceae</taxon>
        <taxon>Kitasatospora</taxon>
    </lineage>
</organism>
<keyword evidence="6" id="KW-1185">Reference proteome</keyword>
<dbReference type="InterPro" id="IPR002938">
    <property type="entry name" value="FAD-bd"/>
</dbReference>
<gene>
    <name evidence="5" type="ORF">O1G21_22125</name>
</gene>
<evidence type="ECO:0000256" key="3">
    <source>
        <dbReference type="ARBA" id="ARBA00022827"/>
    </source>
</evidence>
<keyword evidence="2" id="KW-0285">Flavoprotein</keyword>
<dbReference type="EMBL" id="CP115450">
    <property type="protein sequence ID" value="WBP88265.1"/>
    <property type="molecule type" value="Genomic_DNA"/>
</dbReference>
<dbReference type="PRINTS" id="PR00420">
    <property type="entry name" value="RNGMNOXGNASE"/>
</dbReference>
<dbReference type="SUPFAM" id="SSF51905">
    <property type="entry name" value="FAD/NAD(P)-binding domain"/>
    <property type="match status" value="1"/>
</dbReference>
<comment type="cofactor">
    <cofactor evidence="1">
        <name>FAD</name>
        <dbReference type="ChEBI" id="CHEBI:57692"/>
    </cofactor>
</comment>
<evidence type="ECO:0000313" key="6">
    <source>
        <dbReference type="Proteomes" id="UP001212821"/>
    </source>
</evidence>
<evidence type="ECO:0000256" key="2">
    <source>
        <dbReference type="ARBA" id="ARBA00022630"/>
    </source>
</evidence>
<sequence>MDSSVIVVGAGPSGLTLAAELRLGGVDVVVLERLEEPSGESRGLGFTARTMELFDQRGLLPMFGDITISPAGHFGGIPLDYSVLPGAHFGARGIPQTRTEQVLGAWAASVGVEVRRGWTVVGLADDGARVEVTAQTPDGIRTLSCRYLVGCDGGHSTVRRLAGFDFPGTDATIEMFLADVAGCDLRARQIGERVPGGMVMSAPLREGVDRIIVCERGTPPRRRAEPPTFDEVADAWQRLTGDSIHGGDALWVSSFGDATRQVTHYRKGSVLLVGDAAHTHLPAGGQGLSVSVQDAMNLGWKLAAQVRGWAPEGLLDSYHAERHPAGARLLTNTQAQGLLYLSGAEIEPLRRVFAELMEFPEVGRHLAGMVSGLDLGYQVGDGGHPLLGRRVPPRELVGPRGRTGTVELLHAGRGVLIDLGGDADLQLSAKPWADRIDIISCVPAEPSDEGPLAGTTALLVRPDGYVAWAAPDGGALTDGLNRWFGAAA</sequence>